<comment type="caution">
    <text evidence="1">The sequence shown here is derived from an EMBL/GenBank/DDBJ whole genome shotgun (WGS) entry which is preliminary data.</text>
</comment>
<name>A0A511YA51_9FLAO</name>
<sequence>MVLSPTKAKATSDIEPPYWLKILFGMSRMYRKNSTKTPKIIYPYGLLYFELDRNKK</sequence>
<organism evidence="1 2">
    <name type="scientific">Chryseobacterium lathyri</name>
    <dbReference type="NCBI Taxonomy" id="395933"/>
    <lineage>
        <taxon>Bacteria</taxon>
        <taxon>Pseudomonadati</taxon>
        <taxon>Bacteroidota</taxon>
        <taxon>Flavobacteriia</taxon>
        <taxon>Flavobacteriales</taxon>
        <taxon>Weeksellaceae</taxon>
        <taxon>Chryseobacterium group</taxon>
        <taxon>Chryseobacterium</taxon>
    </lineage>
</organism>
<proteinExistence type="predicted"/>
<dbReference type="Proteomes" id="UP000321150">
    <property type="component" value="Unassembled WGS sequence"/>
</dbReference>
<reference evidence="1 2" key="1">
    <citation type="submission" date="2019-07" db="EMBL/GenBank/DDBJ databases">
        <title>Whole genome shotgun sequence of Chryseobacterium lathyri NBRC 105250.</title>
        <authorList>
            <person name="Hosoyama A."/>
            <person name="Uohara A."/>
            <person name="Ohji S."/>
            <person name="Ichikawa N."/>
        </authorList>
    </citation>
    <scope>NUCLEOTIDE SEQUENCE [LARGE SCALE GENOMIC DNA]</scope>
    <source>
        <strain evidence="1 2">NBRC 105250</strain>
    </source>
</reference>
<accession>A0A511YA51</accession>
<evidence type="ECO:0000313" key="2">
    <source>
        <dbReference type="Proteomes" id="UP000321150"/>
    </source>
</evidence>
<dbReference type="AlphaFoldDB" id="A0A511YA51"/>
<evidence type="ECO:0000313" key="1">
    <source>
        <dbReference type="EMBL" id="GEN72073.1"/>
    </source>
</evidence>
<gene>
    <name evidence="1" type="ORF">CLA01_21450</name>
</gene>
<dbReference type="EMBL" id="BJYI01000006">
    <property type="protein sequence ID" value="GEN72073.1"/>
    <property type="molecule type" value="Genomic_DNA"/>
</dbReference>
<protein>
    <submittedName>
        <fullName evidence="1">Uncharacterized protein</fullName>
    </submittedName>
</protein>